<dbReference type="EMBL" id="BMHK01000012">
    <property type="protein sequence ID" value="GGC02293.1"/>
    <property type="molecule type" value="Genomic_DNA"/>
</dbReference>
<evidence type="ECO:0000256" key="1">
    <source>
        <dbReference type="ARBA" id="ARBA00022617"/>
    </source>
</evidence>
<dbReference type="PROSITE" id="PS51007">
    <property type="entry name" value="CYTC"/>
    <property type="match status" value="1"/>
</dbReference>
<dbReference type="Gene3D" id="1.10.760.10">
    <property type="entry name" value="Cytochrome c-like domain"/>
    <property type="match status" value="1"/>
</dbReference>
<dbReference type="InterPro" id="IPR036909">
    <property type="entry name" value="Cyt_c-like_dom_sf"/>
</dbReference>
<dbReference type="Pfam" id="PF00034">
    <property type="entry name" value="Cytochrom_C"/>
    <property type="match status" value="1"/>
</dbReference>
<feature type="domain" description="Cytochrome c" evidence="5">
    <location>
        <begin position="43"/>
        <end position="134"/>
    </location>
</feature>
<keyword evidence="3 4" id="KW-0408">Iron</keyword>
<keyword evidence="7" id="KW-1185">Reference proteome</keyword>
<evidence type="ECO:0000256" key="4">
    <source>
        <dbReference type="PROSITE-ProRule" id="PRU00433"/>
    </source>
</evidence>
<evidence type="ECO:0000256" key="3">
    <source>
        <dbReference type="ARBA" id="ARBA00023004"/>
    </source>
</evidence>
<evidence type="ECO:0000313" key="7">
    <source>
        <dbReference type="Proteomes" id="UP000608154"/>
    </source>
</evidence>
<comment type="caution">
    <text evidence="6">The sequence shown here is derived from an EMBL/GenBank/DDBJ whole genome shotgun (WGS) entry which is preliminary data.</text>
</comment>
<dbReference type="GO" id="GO:0020037">
    <property type="term" value="F:heme binding"/>
    <property type="evidence" value="ECO:0007669"/>
    <property type="project" value="InterPro"/>
</dbReference>
<accession>A0A916TSU3</accession>
<dbReference type="InterPro" id="IPR009056">
    <property type="entry name" value="Cyt_c-like_dom"/>
</dbReference>
<proteinExistence type="predicted"/>
<name>A0A916TSU3_9SPHN</name>
<dbReference type="AlphaFoldDB" id="A0A916TSU3"/>
<dbReference type="RefSeq" id="WP_229736311.1">
    <property type="nucleotide sequence ID" value="NZ_BMHK01000012.1"/>
</dbReference>
<organism evidence="6 7">
    <name type="scientific">Novosphingobium endophyticum</name>
    <dbReference type="NCBI Taxonomy" id="1955250"/>
    <lineage>
        <taxon>Bacteria</taxon>
        <taxon>Pseudomonadati</taxon>
        <taxon>Pseudomonadota</taxon>
        <taxon>Alphaproteobacteria</taxon>
        <taxon>Sphingomonadales</taxon>
        <taxon>Sphingomonadaceae</taxon>
        <taxon>Novosphingobium</taxon>
    </lineage>
</organism>
<keyword evidence="1 4" id="KW-0349">Heme</keyword>
<sequence>MPMRDRSKLPLRPVAPVWAMMAGLALLSACKQPPASRIDADAAAAARGLSAMETVGCGACHEIPGLDWPKGRTAPSLVGFDDIGPIAGQLANTPANLAAFVRNAPAAKPGSLMPAMPLSESEARDVAAYLYRIDDD</sequence>
<dbReference type="GO" id="GO:0009055">
    <property type="term" value="F:electron transfer activity"/>
    <property type="evidence" value="ECO:0007669"/>
    <property type="project" value="InterPro"/>
</dbReference>
<protein>
    <recommendedName>
        <fullName evidence="5">Cytochrome c domain-containing protein</fullName>
    </recommendedName>
</protein>
<evidence type="ECO:0000313" key="6">
    <source>
        <dbReference type="EMBL" id="GGC02293.1"/>
    </source>
</evidence>
<dbReference type="SUPFAM" id="SSF46626">
    <property type="entry name" value="Cytochrome c"/>
    <property type="match status" value="1"/>
</dbReference>
<evidence type="ECO:0000259" key="5">
    <source>
        <dbReference type="PROSITE" id="PS51007"/>
    </source>
</evidence>
<gene>
    <name evidence="6" type="ORF">GCM10011494_21070</name>
</gene>
<reference evidence="6" key="1">
    <citation type="journal article" date="2014" name="Int. J. Syst. Evol. Microbiol.">
        <title>Complete genome sequence of Corynebacterium casei LMG S-19264T (=DSM 44701T), isolated from a smear-ripened cheese.</title>
        <authorList>
            <consortium name="US DOE Joint Genome Institute (JGI-PGF)"/>
            <person name="Walter F."/>
            <person name="Albersmeier A."/>
            <person name="Kalinowski J."/>
            <person name="Ruckert C."/>
        </authorList>
    </citation>
    <scope>NUCLEOTIDE SEQUENCE</scope>
    <source>
        <strain evidence="6">CGMCC 1.15095</strain>
    </source>
</reference>
<dbReference type="PROSITE" id="PS51257">
    <property type="entry name" value="PROKAR_LIPOPROTEIN"/>
    <property type="match status" value="1"/>
</dbReference>
<dbReference type="Proteomes" id="UP000608154">
    <property type="component" value="Unassembled WGS sequence"/>
</dbReference>
<reference evidence="6" key="2">
    <citation type="submission" date="2020-09" db="EMBL/GenBank/DDBJ databases">
        <authorList>
            <person name="Sun Q."/>
            <person name="Zhou Y."/>
        </authorList>
    </citation>
    <scope>NUCLEOTIDE SEQUENCE</scope>
    <source>
        <strain evidence="6">CGMCC 1.15095</strain>
    </source>
</reference>
<keyword evidence="2 4" id="KW-0479">Metal-binding</keyword>
<dbReference type="GO" id="GO:0046872">
    <property type="term" value="F:metal ion binding"/>
    <property type="evidence" value="ECO:0007669"/>
    <property type="project" value="UniProtKB-KW"/>
</dbReference>
<evidence type="ECO:0000256" key="2">
    <source>
        <dbReference type="ARBA" id="ARBA00022723"/>
    </source>
</evidence>